<comment type="caution">
    <text evidence="1">The sequence shown here is derived from an EMBL/GenBank/DDBJ whole genome shotgun (WGS) entry which is preliminary data.</text>
</comment>
<gene>
    <name evidence="1" type="ORF">GIB67_035402</name>
</gene>
<accession>A0A7J7P0Z1</accession>
<name>A0A7J7P0Z1_9MAGN</name>
<dbReference type="EMBL" id="JACGCM010000376">
    <property type="protein sequence ID" value="KAF6172848.1"/>
    <property type="molecule type" value="Genomic_DNA"/>
</dbReference>
<keyword evidence="2" id="KW-1185">Reference proteome</keyword>
<evidence type="ECO:0000313" key="2">
    <source>
        <dbReference type="Proteomes" id="UP000541444"/>
    </source>
</evidence>
<organism evidence="1 2">
    <name type="scientific">Kingdonia uniflora</name>
    <dbReference type="NCBI Taxonomy" id="39325"/>
    <lineage>
        <taxon>Eukaryota</taxon>
        <taxon>Viridiplantae</taxon>
        <taxon>Streptophyta</taxon>
        <taxon>Embryophyta</taxon>
        <taxon>Tracheophyta</taxon>
        <taxon>Spermatophyta</taxon>
        <taxon>Magnoliopsida</taxon>
        <taxon>Ranunculales</taxon>
        <taxon>Circaeasteraceae</taxon>
        <taxon>Kingdonia</taxon>
    </lineage>
</organism>
<dbReference type="Proteomes" id="UP000541444">
    <property type="component" value="Unassembled WGS sequence"/>
</dbReference>
<proteinExistence type="predicted"/>
<protein>
    <submittedName>
        <fullName evidence="1">Uncharacterized protein</fullName>
    </submittedName>
</protein>
<reference evidence="1 2" key="1">
    <citation type="journal article" date="2020" name="IScience">
        <title>Genome Sequencing of the Endangered Kingdonia uniflora (Circaeasteraceae, Ranunculales) Reveals Potential Mechanisms of Evolutionary Specialization.</title>
        <authorList>
            <person name="Sun Y."/>
            <person name="Deng T."/>
            <person name="Zhang A."/>
            <person name="Moore M.J."/>
            <person name="Landis J.B."/>
            <person name="Lin N."/>
            <person name="Zhang H."/>
            <person name="Zhang X."/>
            <person name="Huang J."/>
            <person name="Zhang X."/>
            <person name="Sun H."/>
            <person name="Wang H."/>
        </authorList>
    </citation>
    <scope>NUCLEOTIDE SEQUENCE [LARGE SCALE GENOMIC DNA]</scope>
    <source>
        <strain evidence="1">TB1705</strain>
        <tissue evidence="1">Leaf</tissue>
    </source>
</reference>
<sequence length="120" mass="13342">MCYLEGHSPDCCPWLYTKCRFPHCDGIRKLMTSYTTKNYTKNISSVNTQNALNFSGYLMQMFNLEVLPGPLLEVGVLGVMVHLIGLEISPGKNPNVKYKVVLGQGCSKLLGKIIIMGRSI</sequence>
<dbReference type="AlphaFoldDB" id="A0A7J7P0Z1"/>
<evidence type="ECO:0000313" key="1">
    <source>
        <dbReference type="EMBL" id="KAF6172848.1"/>
    </source>
</evidence>